<dbReference type="InterPro" id="IPR011013">
    <property type="entry name" value="Gal_mutarotase_sf_dom"/>
</dbReference>
<dbReference type="Pfam" id="PF13802">
    <property type="entry name" value="Gal_mutarotas_2"/>
    <property type="match status" value="1"/>
</dbReference>
<sequence>MKFTEGVWNAREDIHVTSAVEVLELATHLDDSASSARNPPSPEPFLRTLCASRHIKHRGDLISKPVITVTLTSPAPGIIGIEAKHFYGHPQYNEPKATLFPDGKPKFGAAQVQVKDETATITSPEGKASATLDLRPREFSINIRDSQGKYVAGLGKDTIQWILHKAATPLLAEKENASQTIHDLFHRSLPERRSYMAMSMGLEAGELVYGLGERFGPFIKNGQAIESSNDDGGSSSSSAYKCIPFYLTNRNYGVYVDQLDSVSFEVQSERMTKVQFSVPGETLRLFVIVGTSPKDVLTSYTLLTGRPPLPPDWSYGLWLSTSFLTDYDEKTVMSYADGMDKHDIPLHVFHFDCFWMRPHSWCDFQFDPKYFPDPRSFLANLHKRGIKVCVWINPWVSQCSRLFMEGDEKGYFIKRIDGRTFQSDSWQPGTATVDFTNPDAVEWWQGYLVELLDLGVDTFKTDFGERITTEGVLIRAETSSFLYNKAVWDVLVAKRGAAEACVFARSATTGGQRFPVHWGGDVDSEWTGLAETVRGGLSFGLSGFGYHSSDIGGFKGEGKHGDDEACLVLSKFTKLKNRLEPYLTSLSLSGAVALGHPLMRAMFLEFPEDRSMWYLDQQYMLGGSLLVAPVFGESEVEYYLPSGTWTNILTGQETEGSGWKKESHSMMTLPVLLRPGHAVIMGREGHRVTDSIAKRGFTVMVSRQITERTTISTALRGGKTIDIVLEPLKDASSSTVSGIKISAKGTKTAFDVVVLGGGLGLDSQNLVAAEAQNGVCEVRFA</sequence>
<dbReference type="OrthoDB" id="2580685at2759"/>
<dbReference type="GO" id="GO:0030246">
    <property type="term" value="F:carbohydrate binding"/>
    <property type="evidence" value="ECO:0007669"/>
    <property type="project" value="InterPro"/>
</dbReference>
<evidence type="ECO:0000259" key="7">
    <source>
        <dbReference type="Pfam" id="PF21365"/>
    </source>
</evidence>
<dbReference type="Pfam" id="PF01055">
    <property type="entry name" value="Glyco_hydro_31_2nd"/>
    <property type="match status" value="1"/>
</dbReference>
<evidence type="ECO:0000256" key="3">
    <source>
        <dbReference type="ARBA" id="ARBA00023295"/>
    </source>
</evidence>
<evidence type="ECO:0000256" key="1">
    <source>
        <dbReference type="ARBA" id="ARBA00007806"/>
    </source>
</evidence>
<evidence type="ECO:0000259" key="5">
    <source>
        <dbReference type="Pfam" id="PF01055"/>
    </source>
</evidence>
<keyword evidence="3 4" id="KW-0326">Glycosidase</keyword>
<accession>A0A427YC81</accession>
<dbReference type="InterPro" id="IPR050985">
    <property type="entry name" value="Alpha-glycosidase_related"/>
</dbReference>
<dbReference type="CDD" id="cd14752">
    <property type="entry name" value="GH31_N"/>
    <property type="match status" value="1"/>
</dbReference>
<dbReference type="Gene3D" id="2.60.40.1180">
    <property type="entry name" value="Golgi alpha-mannosidase II"/>
    <property type="match status" value="1"/>
</dbReference>
<evidence type="ECO:0000259" key="6">
    <source>
        <dbReference type="Pfam" id="PF13802"/>
    </source>
</evidence>
<dbReference type="InterPro" id="IPR013780">
    <property type="entry name" value="Glyco_hydro_b"/>
</dbReference>
<dbReference type="InterPro" id="IPR025887">
    <property type="entry name" value="Glyco_hydro_31_N_dom"/>
</dbReference>
<feature type="domain" description="Glycosyl hydrolase family 31 C-terminal" evidence="7">
    <location>
        <begin position="595"/>
        <end position="678"/>
    </location>
</feature>
<evidence type="ECO:0000256" key="4">
    <source>
        <dbReference type="RuleBase" id="RU361185"/>
    </source>
</evidence>
<keyword evidence="9" id="KW-1185">Reference proteome</keyword>
<evidence type="ECO:0000313" key="9">
    <source>
        <dbReference type="Proteomes" id="UP000279259"/>
    </source>
</evidence>
<comment type="similarity">
    <text evidence="1 4">Belongs to the glycosyl hydrolase 31 family.</text>
</comment>
<dbReference type="SUPFAM" id="SSF51445">
    <property type="entry name" value="(Trans)glycosidases"/>
    <property type="match status" value="1"/>
</dbReference>
<dbReference type="GO" id="GO:0004553">
    <property type="term" value="F:hydrolase activity, hydrolyzing O-glycosyl compounds"/>
    <property type="evidence" value="ECO:0007669"/>
    <property type="project" value="InterPro"/>
</dbReference>
<dbReference type="NCBIfam" id="NF007940">
    <property type="entry name" value="PRK10658.1"/>
    <property type="match status" value="1"/>
</dbReference>
<dbReference type="PANTHER" id="PTHR43053">
    <property type="entry name" value="GLYCOSIDASE FAMILY 31"/>
    <property type="match status" value="1"/>
</dbReference>
<evidence type="ECO:0000313" key="8">
    <source>
        <dbReference type="EMBL" id="RSH88730.1"/>
    </source>
</evidence>
<dbReference type="SUPFAM" id="SSF74650">
    <property type="entry name" value="Galactose mutarotase-like"/>
    <property type="match status" value="1"/>
</dbReference>
<feature type="domain" description="Glycoside hydrolase family 31 TIM barrel" evidence="5">
    <location>
        <begin position="307"/>
        <end position="557"/>
    </location>
</feature>
<keyword evidence="2 4" id="KW-0378">Hydrolase</keyword>
<comment type="caution">
    <text evidence="8">The sequence shown here is derived from an EMBL/GenBank/DDBJ whole genome shotgun (WGS) entry which is preliminary data.</text>
</comment>
<dbReference type="Proteomes" id="UP000279259">
    <property type="component" value="Unassembled WGS sequence"/>
</dbReference>
<reference evidence="8 9" key="1">
    <citation type="submission" date="2018-11" db="EMBL/GenBank/DDBJ databases">
        <title>Genome sequence of Saitozyma podzolica DSM 27192.</title>
        <authorList>
            <person name="Aliyu H."/>
            <person name="Gorte O."/>
            <person name="Ochsenreither K."/>
        </authorList>
    </citation>
    <scope>NUCLEOTIDE SEQUENCE [LARGE SCALE GENOMIC DNA]</scope>
    <source>
        <strain evidence="8 9">DSM 27192</strain>
    </source>
</reference>
<name>A0A427YC81_9TREE</name>
<dbReference type="InterPro" id="IPR000322">
    <property type="entry name" value="Glyco_hydro_31_TIM"/>
</dbReference>
<dbReference type="Gene3D" id="2.60.40.1760">
    <property type="entry name" value="glycosyl hydrolase (family 31)"/>
    <property type="match status" value="1"/>
</dbReference>
<dbReference type="GO" id="GO:0005975">
    <property type="term" value="P:carbohydrate metabolic process"/>
    <property type="evidence" value="ECO:0007669"/>
    <property type="project" value="InterPro"/>
</dbReference>
<dbReference type="SUPFAM" id="SSF51011">
    <property type="entry name" value="Glycosyl hydrolase domain"/>
    <property type="match status" value="1"/>
</dbReference>
<organism evidence="8 9">
    <name type="scientific">Saitozyma podzolica</name>
    <dbReference type="NCBI Taxonomy" id="1890683"/>
    <lineage>
        <taxon>Eukaryota</taxon>
        <taxon>Fungi</taxon>
        <taxon>Dikarya</taxon>
        <taxon>Basidiomycota</taxon>
        <taxon>Agaricomycotina</taxon>
        <taxon>Tremellomycetes</taxon>
        <taxon>Tremellales</taxon>
        <taxon>Trimorphomycetaceae</taxon>
        <taxon>Saitozyma</taxon>
    </lineage>
</organism>
<protein>
    <submittedName>
        <fullName evidence="8">Uncharacterized protein</fullName>
    </submittedName>
</protein>
<proteinExistence type="inferred from homology"/>
<dbReference type="Gene3D" id="3.20.20.80">
    <property type="entry name" value="Glycosidases"/>
    <property type="match status" value="2"/>
</dbReference>
<gene>
    <name evidence="8" type="ORF">EHS25_002957</name>
</gene>
<feature type="domain" description="Glycoside hydrolase family 31 N-terminal" evidence="6">
    <location>
        <begin position="69"/>
        <end position="264"/>
    </location>
</feature>
<dbReference type="Pfam" id="PF21365">
    <property type="entry name" value="Glyco_hydro_31_3rd"/>
    <property type="match status" value="1"/>
</dbReference>
<dbReference type="InterPro" id="IPR017853">
    <property type="entry name" value="GH"/>
</dbReference>
<dbReference type="STRING" id="1890683.A0A427YC81"/>
<evidence type="ECO:0000256" key="2">
    <source>
        <dbReference type="ARBA" id="ARBA00022801"/>
    </source>
</evidence>
<dbReference type="InterPro" id="IPR048395">
    <property type="entry name" value="Glyco_hydro_31_C"/>
</dbReference>
<dbReference type="EMBL" id="RSCD01000016">
    <property type="protein sequence ID" value="RSH88730.1"/>
    <property type="molecule type" value="Genomic_DNA"/>
</dbReference>
<dbReference type="AlphaFoldDB" id="A0A427YC81"/>
<dbReference type="PANTHER" id="PTHR43053:SF4">
    <property type="entry name" value="MYOGENESIS-REGULATING GLYCOSIDASE"/>
    <property type="match status" value="1"/>
</dbReference>